<dbReference type="OrthoDB" id="9809132at2"/>
<organism evidence="1 2">
    <name type="scientific">Mesorhizobium wenxiniae</name>
    <dbReference type="NCBI Taxonomy" id="2014805"/>
    <lineage>
        <taxon>Bacteria</taxon>
        <taxon>Pseudomonadati</taxon>
        <taxon>Pseudomonadota</taxon>
        <taxon>Alphaproteobacteria</taxon>
        <taxon>Hyphomicrobiales</taxon>
        <taxon>Phyllobacteriaceae</taxon>
        <taxon>Mesorhizobium</taxon>
    </lineage>
</organism>
<evidence type="ECO:0000313" key="1">
    <source>
        <dbReference type="EMBL" id="PAP95199.1"/>
    </source>
</evidence>
<keyword evidence="2" id="KW-1185">Reference proteome</keyword>
<proteinExistence type="predicted"/>
<name>A0A271KJL9_9HYPH</name>
<dbReference type="InterPro" id="IPR039366">
    <property type="entry name" value="Pilotin"/>
</dbReference>
<evidence type="ECO:0000313" key="2">
    <source>
        <dbReference type="Proteomes" id="UP000215931"/>
    </source>
</evidence>
<protein>
    <submittedName>
        <fullName evidence="1">Uncharacterized protein</fullName>
    </submittedName>
</protein>
<dbReference type="AlphaFoldDB" id="A0A271KJL9"/>
<dbReference type="RefSeq" id="WP_095519067.1">
    <property type="nucleotide sequence ID" value="NZ_NPKH01000020.1"/>
</dbReference>
<comment type="caution">
    <text evidence="1">The sequence shown here is derived from an EMBL/GenBank/DDBJ whole genome shotgun (WGS) entry which is preliminary data.</text>
</comment>
<sequence>MLPSVAWRVCYGCETVRQRLLPGADCATLRFHSSCGFIDLAKPKTALATTTVAPAGQVPIAFGLVVDSSKLSNGVAYAIQARIEVGGSAWFASAEPTPVDLARAGECFQSSSFRRAVRTQRRLPASLWQVPNGGF</sequence>
<dbReference type="Proteomes" id="UP000215931">
    <property type="component" value="Unassembled WGS sequence"/>
</dbReference>
<gene>
    <name evidence="1" type="ORF">CIT31_14130</name>
</gene>
<accession>A0A271KJL9</accession>
<dbReference type="Pfam" id="PF09619">
    <property type="entry name" value="YscW"/>
    <property type="match status" value="1"/>
</dbReference>
<dbReference type="EMBL" id="NPKH01000020">
    <property type="protein sequence ID" value="PAP95199.1"/>
    <property type="molecule type" value="Genomic_DNA"/>
</dbReference>
<reference evidence="1 2" key="1">
    <citation type="submission" date="2017-08" db="EMBL/GenBank/DDBJ databases">
        <title>Mesorhizobium wenxinae sp. nov., a novel rhizobial species isolated from root nodules of chickpea (Cicer arietinum L.).</title>
        <authorList>
            <person name="Zhang J."/>
        </authorList>
    </citation>
    <scope>NUCLEOTIDE SEQUENCE [LARGE SCALE GENOMIC DNA]</scope>
    <source>
        <strain evidence="2">WYCCWR 10019</strain>
    </source>
</reference>